<dbReference type="OrthoDB" id="9808492at2"/>
<dbReference type="SUPFAM" id="SSF52467">
    <property type="entry name" value="DHS-like NAD/FAD-binding domain"/>
    <property type="match status" value="1"/>
</dbReference>
<proteinExistence type="predicted"/>
<evidence type="ECO:0000313" key="1">
    <source>
        <dbReference type="EMBL" id="APV43662.1"/>
    </source>
</evidence>
<organism evidence="1 2">
    <name type="scientific">Dehalogenimonas formicexedens</name>
    <dbReference type="NCBI Taxonomy" id="1839801"/>
    <lineage>
        <taxon>Bacteria</taxon>
        <taxon>Bacillati</taxon>
        <taxon>Chloroflexota</taxon>
        <taxon>Dehalococcoidia</taxon>
        <taxon>Dehalococcoidales</taxon>
        <taxon>Dehalococcoidaceae</taxon>
        <taxon>Dehalogenimonas</taxon>
    </lineage>
</organism>
<dbReference type="AlphaFoldDB" id="A0A1P8F5N9"/>
<dbReference type="Pfam" id="PF13289">
    <property type="entry name" value="SIR2_2"/>
    <property type="match status" value="1"/>
</dbReference>
<gene>
    <name evidence="1" type="ORF">Dform_00302</name>
</gene>
<name>A0A1P8F5N9_9CHLR</name>
<dbReference type="InterPro" id="IPR029035">
    <property type="entry name" value="DHS-like_NAD/FAD-binding_dom"/>
</dbReference>
<dbReference type="EMBL" id="CP018258">
    <property type="protein sequence ID" value="APV43662.1"/>
    <property type="molecule type" value="Genomic_DNA"/>
</dbReference>
<accession>A0A1P8F5N9</accession>
<protein>
    <submittedName>
        <fullName evidence="1">SIR2-like domain-containing protein</fullName>
    </submittedName>
</protein>
<dbReference type="RefSeq" id="WP_076003451.1">
    <property type="nucleotide sequence ID" value="NZ_CP018258.1"/>
</dbReference>
<reference evidence="2" key="1">
    <citation type="submission" date="2016-11" db="EMBL/GenBank/DDBJ databases">
        <title>Dehalogenimonas formicexedens sp. nov., a chlorinated alkane respiring bacterium isolated from contaminated groundwater.</title>
        <authorList>
            <person name="Key T.A."/>
            <person name="Bowman K.S."/>
            <person name="Lee I."/>
            <person name="Chun J."/>
            <person name="Albuquerque L."/>
            <person name="da Costa M.S."/>
            <person name="Rainey F.A."/>
            <person name="Moe W.M."/>
        </authorList>
    </citation>
    <scope>NUCLEOTIDE SEQUENCE [LARGE SCALE GENOMIC DNA]</scope>
    <source>
        <strain evidence="2">NSZ-14</strain>
    </source>
</reference>
<evidence type="ECO:0000313" key="2">
    <source>
        <dbReference type="Proteomes" id="UP000185934"/>
    </source>
</evidence>
<keyword evidence="2" id="KW-1185">Reference proteome</keyword>
<dbReference type="Proteomes" id="UP000185934">
    <property type="component" value="Chromosome"/>
</dbReference>
<sequence>MENKGVVPETVFLFGAGASVCAGVPDTFRFVKEFENATRLNELGSTVKKIIEILKSWHGKDIDVELLLDTLTKLDTKDQEPLLRFFQNAEFVLEGYSDKYPIVKDLKDFIKNKAIIHDQTMIRYLEPLLGFVEENRPLKIFSLNYDTCVEQFCTMYRLQYQDGFDINWNPAVFERADADILLFKMHGSVIWFRSDQAGYMKLPIMTDESSVKLITGERAESLMLYPMQKTGYEEPLLELVTRFRTILHKCGVLIVIGYSFRDDHLLKILFDAARGNPELVVMLVDPQAGLIYQNKLRYFDPQSKIPSSLEGRVVCLPYKFEDALQYLKNDYLNPLRAGLSSFSTCRSSERRGYPARWLECLIPLANAEYIDKVAMLLHEEKVDVNDIAEQWKTIIELHLKVAFNYIANKRQDDAEPYLNKLKKTLKTIIYNRMSVEPIRIDGGQVAFNVRFNVIKSDPNMPYVAPQALQGFLDEQHEFMVTRSGMMTDTSAMVAFKFLRNLISYLDLFSSGRFTLSDYHSVRELSTDEIETLDNLKEEWTKNEADHRLSDKIIELERRLTGPLFTLTGIPPDS</sequence>
<dbReference type="KEGG" id="dfo:Dform_00302"/>